<evidence type="ECO:0000256" key="1">
    <source>
        <dbReference type="SAM" id="Phobius"/>
    </source>
</evidence>
<evidence type="ECO:0000313" key="3">
    <source>
        <dbReference type="EMBL" id="SDK02602.1"/>
    </source>
</evidence>
<evidence type="ECO:0000259" key="2">
    <source>
        <dbReference type="Pfam" id="PF11127"/>
    </source>
</evidence>
<feature type="transmembrane region" description="Helical" evidence="1">
    <location>
        <begin position="12"/>
        <end position="29"/>
    </location>
</feature>
<sequence>MSRNEGTIDRVLRIILGLVLLSLVFVGPATPWGWLGVVSLVTGLIGFCPLYAVFGFRTCPLSKTP</sequence>
<organism evidence="3 4">
    <name type="scientific">Aliiruegeria lutimaris</name>
    <dbReference type="NCBI Taxonomy" id="571298"/>
    <lineage>
        <taxon>Bacteria</taxon>
        <taxon>Pseudomonadati</taxon>
        <taxon>Pseudomonadota</taxon>
        <taxon>Alphaproteobacteria</taxon>
        <taxon>Rhodobacterales</taxon>
        <taxon>Roseobacteraceae</taxon>
        <taxon>Aliiruegeria</taxon>
    </lineage>
</organism>
<keyword evidence="1" id="KW-0812">Transmembrane</keyword>
<dbReference type="AlphaFoldDB" id="A0A1G8YIE0"/>
<keyword evidence="4" id="KW-1185">Reference proteome</keyword>
<keyword evidence="1" id="KW-1133">Transmembrane helix</keyword>
<dbReference type="Pfam" id="PF11127">
    <property type="entry name" value="YgaP-like_TM"/>
    <property type="match status" value="1"/>
</dbReference>
<name>A0A1G8YIE0_9RHOB</name>
<feature type="domain" description="Inner membrane protein YgaP-like transmembrane" evidence="2">
    <location>
        <begin position="1"/>
        <end position="60"/>
    </location>
</feature>
<dbReference type="EMBL" id="FNEK01000029">
    <property type="protein sequence ID" value="SDK02602.1"/>
    <property type="molecule type" value="Genomic_DNA"/>
</dbReference>
<proteinExistence type="predicted"/>
<dbReference type="InterPro" id="IPR021309">
    <property type="entry name" value="YgaP-like_TM"/>
</dbReference>
<dbReference type="STRING" id="571298.SAMN04488026_102929"/>
<evidence type="ECO:0000313" key="4">
    <source>
        <dbReference type="Proteomes" id="UP000199382"/>
    </source>
</evidence>
<feature type="transmembrane region" description="Helical" evidence="1">
    <location>
        <begin position="35"/>
        <end position="56"/>
    </location>
</feature>
<dbReference type="Proteomes" id="UP000199382">
    <property type="component" value="Unassembled WGS sequence"/>
</dbReference>
<accession>A0A1G8YIE0</accession>
<keyword evidence="1" id="KW-0472">Membrane</keyword>
<dbReference type="OrthoDB" id="9804804at2"/>
<dbReference type="RefSeq" id="WP_093157388.1">
    <property type="nucleotide sequence ID" value="NZ_FNEK01000029.1"/>
</dbReference>
<reference evidence="3 4" key="1">
    <citation type="submission" date="2016-10" db="EMBL/GenBank/DDBJ databases">
        <authorList>
            <person name="de Groot N.N."/>
        </authorList>
    </citation>
    <scope>NUCLEOTIDE SEQUENCE [LARGE SCALE GENOMIC DNA]</scope>
    <source>
        <strain evidence="3 4">DSM 25294</strain>
    </source>
</reference>
<protein>
    <recommendedName>
        <fullName evidence="2">Inner membrane protein YgaP-like transmembrane domain-containing protein</fullName>
    </recommendedName>
</protein>
<gene>
    <name evidence="3" type="ORF">SAMN04488026_102929</name>
</gene>